<feature type="region of interest" description="Disordered" evidence="1">
    <location>
        <begin position="543"/>
        <end position="580"/>
    </location>
</feature>
<protein>
    <submittedName>
        <fullName evidence="2">Uncharacterized protein</fullName>
    </submittedName>
</protein>
<evidence type="ECO:0000313" key="2">
    <source>
        <dbReference type="EMBL" id="KJP87876.1"/>
    </source>
</evidence>
<proteinExistence type="predicted"/>
<feature type="region of interest" description="Disordered" evidence="1">
    <location>
        <begin position="457"/>
        <end position="504"/>
    </location>
</feature>
<evidence type="ECO:0000256" key="1">
    <source>
        <dbReference type="SAM" id="MobiDB-lite"/>
    </source>
</evidence>
<feature type="region of interest" description="Disordered" evidence="1">
    <location>
        <begin position="239"/>
        <end position="265"/>
    </location>
</feature>
<dbReference type="EMBL" id="KQ001668">
    <property type="protein sequence ID" value="KJP87876.1"/>
    <property type="molecule type" value="Genomic_DNA"/>
</dbReference>
<name>A0A0D9QQA7_PLAFR</name>
<organism evidence="2 3">
    <name type="scientific">Plasmodium fragile</name>
    <dbReference type="NCBI Taxonomy" id="5857"/>
    <lineage>
        <taxon>Eukaryota</taxon>
        <taxon>Sar</taxon>
        <taxon>Alveolata</taxon>
        <taxon>Apicomplexa</taxon>
        <taxon>Aconoidasida</taxon>
        <taxon>Haemosporida</taxon>
        <taxon>Plasmodiidae</taxon>
        <taxon>Plasmodium</taxon>
        <taxon>Plasmodium (Plasmodium)</taxon>
    </lineage>
</organism>
<dbReference type="OrthoDB" id="1918at2759"/>
<dbReference type="RefSeq" id="XP_012335528.1">
    <property type="nucleotide sequence ID" value="XM_012480105.1"/>
</dbReference>
<dbReference type="VEuPathDB" id="PlasmoDB:AK88_02480"/>
<feature type="compositionally biased region" description="Polar residues" evidence="1">
    <location>
        <begin position="567"/>
        <end position="580"/>
    </location>
</feature>
<dbReference type="OMA" id="DTIIKCM"/>
<dbReference type="Proteomes" id="UP000054561">
    <property type="component" value="Unassembled WGS sequence"/>
</dbReference>
<dbReference type="PANTHER" id="PTHR12507">
    <property type="entry name" value="REDUCED GROWTH PHENOTYPE 1 RGP1, YEAST -RELATED"/>
    <property type="match status" value="1"/>
</dbReference>
<feature type="region of interest" description="Disordered" evidence="1">
    <location>
        <begin position="737"/>
        <end position="763"/>
    </location>
</feature>
<dbReference type="InterPro" id="IPR014848">
    <property type="entry name" value="Rgp1"/>
</dbReference>
<keyword evidence="3" id="KW-1185">Reference proteome</keyword>
<dbReference type="AlphaFoldDB" id="A0A0D9QQA7"/>
<reference evidence="2 3" key="1">
    <citation type="submission" date="2014-03" db="EMBL/GenBank/DDBJ databases">
        <title>The Genome Sequence of Plasmodium fragile nilgiri.</title>
        <authorList>
            <consortium name="The Broad Institute Genomics Platform"/>
            <consortium name="The Broad Institute Genome Sequencing Center for Infectious Disease"/>
            <person name="Neafsey D."/>
            <person name="Duraisingh M."/>
            <person name="Young S.K."/>
            <person name="Zeng Q."/>
            <person name="Gargeya S."/>
            <person name="Abouelleil A."/>
            <person name="Alvarado L."/>
            <person name="Chapman S.B."/>
            <person name="Gainer-Dewar J."/>
            <person name="Goldberg J."/>
            <person name="Griggs A."/>
            <person name="Gujja S."/>
            <person name="Hansen M."/>
            <person name="Howarth C."/>
            <person name="Imamovic A."/>
            <person name="Larimer J."/>
            <person name="Pearson M."/>
            <person name="Poon T.W."/>
            <person name="Priest M."/>
            <person name="Roberts A."/>
            <person name="Saif S."/>
            <person name="Shea T."/>
            <person name="Sykes S."/>
            <person name="Wortman J."/>
            <person name="Nusbaum C."/>
            <person name="Birren B."/>
        </authorList>
    </citation>
    <scope>NUCLEOTIDE SEQUENCE [LARGE SCALE GENOMIC DNA]</scope>
    <source>
        <strain evidence="3">nilgiri</strain>
    </source>
</reference>
<sequence>MHFLFSSNNPPPSASIEHVQDDHITLSVCLDDAWTHSGDVFKASFELVGPKKYAGNVKLDYVVVYLYGVYILNQEVITACTNGPLSHNQENINLPFYGVNEKEEQKFLLFYSNPIVLCTDVNFEVPSETTQYHLSCTLPPFLPPTYNGTVIKFKYCMYVEAVKRLYMNRTQFVTKRYEHHLPLRLLGGRGVHSPVIDLVLLPIKPNSSQGEDRNATEQDGEDVSEYLYHDFRVEVHEGGVTQRDNAPARSSRKKDHTPHRGILERGSPFNAPFIPPHLYNRVGKTPLDRLLCLYLLCSLRKEDSSLFLLNHVLPNYNYFHYMHIFLYIAHHCDYYMGELSLSGDAHRMGSLGAFFSLLRSCGGYPPLEEPSGENTTHSGGKTNVLRDVSCCPPHLCLQNDDNHMHDAYLMNYPNFVFNQIKYVPIHWYDNLILHQQSNSPNEATDEEAFANLYLGDTTSESSSGLEEPAPTSEGVDARASSREMLSQTMEDAPHEGGRVSTNLPEQRKEFLLDKAYTTIHTIVKCMQDGDMFRRINTRKIKPHRLSPHLVSGTTDKGGGGVVVSPAKDNSNGPTQNKDASQNIYRINSGRKNICLITLMDGMNNQVTNTFPCGSIITVRLCFGGGPVSTVHVDIRLKRVERVKINPNLLTAQRNRVLGENEMADEGNTSVDSEGVCHRSICSYKLISERNVSTLHCSIKNVSFVLGEDVVPSFSNDTLRVDYLLDFDFFCRSKGEAAATGDTNGGEATRGETNGGHKINEPNEEKGSIQLGAKTEANAAEAQGGTHSDSLGLNECLDDNMYSRTCRIPIHITGRAHDVCPYDTSINGTPAWHDTVNTSEGGNTRQLLLQNSHKFVYADVRHFVRTLKM</sequence>
<feature type="compositionally biased region" description="Basic residues" evidence="1">
    <location>
        <begin position="250"/>
        <end position="259"/>
    </location>
</feature>
<gene>
    <name evidence="2" type="ORF">AK88_02480</name>
</gene>
<accession>A0A0D9QQA7</accession>
<evidence type="ECO:0000313" key="3">
    <source>
        <dbReference type="Proteomes" id="UP000054561"/>
    </source>
</evidence>
<dbReference type="GeneID" id="24267794"/>